<comment type="caution">
    <text evidence="1">The sequence shown here is derived from an EMBL/GenBank/DDBJ whole genome shotgun (WGS) entry which is preliminary data.</text>
</comment>
<dbReference type="Proteomes" id="UP000281431">
    <property type="component" value="Unassembled WGS sequence"/>
</dbReference>
<dbReference type="OrthoDB" id="301771at2157"/>
<accession>A0A3N6MHP1</accession>
<dbReference type="Gene3D" id="3.40.1080.10">
    <property type="entry name" value="Glutaconate Coenzyme A-transferase"/>
    <property type="match status" value="1"/>
</dbReference>
<protein>
    <submittedName>
        <fullName evidence="1">CoA transferase subunit A</fullName>
    </submittedName>
</protein>
<proteinExistence type="predicted"/>
<dbReference type="Gene3D" id="3.30.30.40">
    <property type="match status" value="1"/>
</dbReference>
<name>A0A3N6MHP1_NATCH</name>
<dbReference type="SUPFAM" id="SSF100950">
    <property type="entry name" value="NagB/RpiA/CoA transferase-like"/>
    <property type="match status" value="1"/>
</dbReference>
<gene>
    <name evidence="1" type="ORF">EA472_03425</name>
</gene>
<evidence type="ECO:0000313" key="1">
    <source>
        <dbReference type="EMBL" id="RQH02678.1"/>
    </source>
</evidence>
<keyword evidence="1" id="KW-0808">Transferase</keyword>
<keyword evidence="2" id="KW-1185">Reference proteome</keyword>
<dbReference type="InterPro" id="IPR037171">
    <property type="entry name" value="NagB/RpiA_transferase-like"/>
</dbReference>
<dbReference type="EMBL" id="REFZ01000002">
    <property type="protein sequence ID" value="RQH02678.1"/>
    <property type="molecule type" value="Genomic_DNA"/>
</dbReference>
<dbReference type="SMART" id="SM00882">
    <property type="entry name" value="CoA_trans"/>
    <property type="match status" value="1"/>
</dbReference>
<dbReference type="AlphaFoldDB" id="A0A3N6MHP1"/>
<dbReference type="GO" id="GO:0008410">
    <property type="term" value="F:CoA-transferase activity"/>
    <property type="evidence" value="ECO:0007669"/>
    <property type="project" value="InterPro"/>
</dbReference>
<reference evidence="1 2" key="1">
    <citation type="submission" date="2018-10" db="EMBL/GenBank/DDBJ databases">
        <title>Natrarchaeobius chitinivorans gen. nov., sp. nov., and Natrarchaeobius haloalkaliphilus sp. nov., alkaliphilic, chitin-utilizing haloarchaea from hypersaline alkaline lakes.</title>
        <authorList>
            <person name="Sorokin D.Y."/>
            <person name="Elcheninov A.G."/>
            <person name="Kostrikina N.A."/>
            <person name="Bale N.J."/>
            <person name="Sinninghe Damste J.S."/>
            <person name="Khijniak T.V."/>
            <person name="Kublanov I.V."/>
            <person name="Toshchakov S.V."/>
        </authorList>
    </citation>
    <scope>NUCLEOTIDE SEQUENCE [LARGE SCALE GENOMIC DNA]</scope>
    <source>
        <strain evidence="1 2">AArcht7</strain>
    </source>
</reference>
<dbReference type="PANTHER" id="PTHR43293">
    <property type="entry name" value="ACETATE COA-TRANSFERASE YDIF"/>
    <property type="match status" value="1"/>
</dbReference>
<evidence type="ECO:0000313" key="2">
    <source>
        <dbReference type="Proteomes" id="UP000281431"/>
    </source>
</evidence>
<sequence length="299" mass="33153">MSEAISRTVEDGQRIYLGGFTHLIPFAAGHEIIRQGYEGLNLIRATPDLIYDQLIAAGCASAVTFSYAGNPGVGSLRAFRRAVEDGEPNEVDLEEYSHFGLVSRLEAGAKDLPFVPLRSYVGSDYPEHNDAIRFVENPYDDGIDEIAVVPPLKPDVAIVRAQRADEDGNAHLWGITGEIVEAAFAADTVVLCVEEIVDRSVIRSDPNRTHIPGTVVDCVVEEPYGSHPSYAQGYYDRDNDAYLEWDEISETHESTQEWLAEWVHGVDGRAEYLEKLGTRRLLDLQPRSNLSVPIDMGDY</sequence>
<organism evidence="1 2">
    <name type="scientific">Natrarchaeobius chitinivorans</name>
    <dbReference type="NCBI Taxonomy" id="1679083"/>
    <lineage>
        <taxon>Archaea</taxon>
        <taxon>Methanobacteriati</taxon>
        <taxon>Methanobacteriota</taxon>
        <taxon>Stenosarchaea group</taxon>
        <taxon>Halobacteria</taxon>
        <taxon>Halobacteriales</taxon>
        <taxon>Natrialbaceae</taxon>
        <taxon>Natrarchaeobius</taxon>
    </lineage>
</organism>
<dbReference type="PANTHER" id="PTHR43293:SF3">
    <property type="entry name" value="CHOLESTEROL RING-CLEAVING HYDROLASE IPDB SUBUNIT"/>
    <property type="match status" value="1"/>
</dbReference>
<dbReference type="InterPro" id="IPR004165">
    <property type="entry name" value="CoA_trans_fam_I"/>
</dbReference>
<dbReference type="Pfam" id="PF01144">
    <property type="entry name" value="CoA_trans"/>
    <property type="match status" value="1"/>
</dbReference>